<dbReference type="Gene3D" id="3.40.640.10">
    <property type="entry name" value="Type I PLP-dependent aspartate aminotransferase-like (Major domain)"/>
    <property type="match status" value="1"/>
</dbReference>
<dbReference type="GO" id="GO:0000271">
    <property type="term" value="P:polysaccharide biosynthetic process"/>
    <property type="evidence" value="ECO:0007669"/>
    <property type="project" value="TreeGrafter"/>
</dbReference>
<dbReference type="InterPro" id="IPR015422">
    <property type="entry name" value="PyrdxlP-dep_Trfase_small"/>
</dbReference>
<evidence type="ECO:0000259" key="4">
    <source>
        <dbReference type="Pfam" id="PF01408"/>
    </source>
</evidence>
<dbReference type="EMBL" id="MHIM01000038">
    <property type="protein sequence ID" value="OGY51380.1"/>
    <property type="molecule type" value="Genomic_DNA"/>
</dbReference>
<dbReference type="SUPFAM" id="SSF55347">
    <property type="entry name" value="Glyceraldehyde-3-phosphate dehydrogenase-like, C-terminal domain"/>
    <property type="match status" value="1"/>
</dbReference>
<gene>
    <name evidence="6" type="ORF">A3A02_00460</name>
</gene>
<dbReference type="GO" id="GO:0000166">
    <property type="term" value="F:nucleotide binding"/>
    <property type="evidence" value="ECO:0007669"/>
    <property type="project" value="InterPro"/>
</dbReference>
<dbReference type="SUPFAM" id="SSF53383">
    <property type="entry name" value="PLP-dependent transferases"/>
    <property type="match status" value="1"/>
</dbReference>
<organism evidence="6 7">
    <name type="scientific">Candidatus Buchananbacteria bacterium RIFCSPLOWO2_01_FULL_39_33</name>
    <dbReference type="NCBI Taxonomy" id="1797543"/>
    <lineage>
        <taxon>Bacteria</taxon>
        <taxon>Candidatus Buchananiibacteriota</taxon>
    </lineage>
</organism>
<dbReference type="Gene3D" id="3.40.50.720">
    <property type="entry name" value="NAD(P)-binding Rossmann-like Domain"/>
    <property type="match status" value="1"/>
</dbReference>
<dbReference type="Pfam" id="PF01041">
    <property type="entry name" value="DegT_DnrJ_EryC1"/>
    <property type="match status" value="1"/>
</dbReference>
<dbReference type="GO" id="GO:0030170">
    <property type="term" value="F:pyridoxal phosphate binding"/>
    <property type="evidence" value="ECO:0007669"/>
    <property type="project" value="UniProtKB-ARBA"/>
</dbReference>
<evidence type="ECO:0000259" key="5">
    <source>
        <dbReference type="Pfam" id="PF22725"/>
    </source>
</evidence>
<feature type="domain" description="Gfo/Idh/MocA-like oxidoreductase N-terminal" evidence="4">
    <location>
        <begin position="386"/>
        <end position="505"/>
    </location>
</feature>
<dbReference type="InterPro" id="IPR000653">
    <property type="entry name" value="DegT/StrS_aminotransferase"/>
</dbReference>
<dbReference type="Gene3D" id="3.90.1150.10">
    <property type="entry name" value="Aspartate Aminotransferase, domain 1"/>
    <property type="match status" value="1"/>
</dbReference>
<dbReference type="InterPro" id="IPR015424">
    <property type="entry name" value="PyrdxlP-dep_Trfase"/>
</dbReference>
<dbReference type="InterPro" id="IPR036291">
    <property type="entry name" value="NAD(P)-bd_dom_sf"/>
</dbReference>
<protein>
    <recommendedName>
        <fullName evidence="8">Oxidoreductase</fullName>
    </recommendedName>
</protein>
<name>A0A1G1YI49_9BACT</name>
<dbReference type="FunFam" id="3.40.640.10:FF:000089">
    <property type="entry name" value="Aminotransferase, DegT/DnrJ/EryC1/StrS family"/>
    <property type="match status" value="1"/>
</dbReference>
<comment type="similarity">
    <text evidence="2 3">Belongs to the DegT/DnrJ/EryC1 family.</text>
</comment>
<evidence type="ECO:0000313" key="6">
    <source>
        <dbReference type="EMBL" id="OGY51380.1"/>
    </source>
</evidence>
<reference evidence="6 7" key="1">
    <citation type="journal article" date="2016" name="Nat. Commun.">
        <title>Thousands of microbial genomes shed light on interconnected biogeochemical processes in an aquifer system.</title>
        <authorList>
            <person name="Anantharaman K."/>
            <person name="Brown C.T."/>
            <person name="Hug L.A."/>
            <person name="Sharon I."/>
            <person name="Castelle C.J."/>
            <person name="Probst A.J."/>
            <person name="Thomas B.C."/>
            <person name="Singh A."/>
            <person name="Wilkins M.J."/>
            <person name="Karaoz U."/>
            <person name="Brodie E.L."/>
            <person name="Williams K.H."/>
            <person name="Hubbard S.S."/>
            <person name="Banfield J.F."/>
        </authorList>
    </citation>
    <scope>NUCLEOTIDE SEQUENCE [LARGE SCALE GENOMIC DNA]</scope>
</reference>
<dbReference type="Pfam" id="PF01408">
    <property type="entry name" value="GFO_IDH_MocA"/>
    <property type="match status" value="1"/>
</dbReference>
<accession>A0A1G1YI49</accession>
<dbReference type="PANTHER" id="PTHR30244">
    <property type="entry name" value="TRANSAMINASE"/>
    <property type="match status" value="1"/>
</dbReference>
<dbReference type="PANTHER" id="PTHR30244:SF36">
    <property type="entry name" value="3-OXO-GLUCOSE-6-PHOSPHATE:GLUTAMATE AMINOTRANSFERASE"/>
    <property type="match status" value="1"/>
</dbReference>
<feature type="domain" description="GFO/IDH/MocA-like oxidoreductase" evidence="5">
    <location>
        <begin position="515"/>
        <end position="625"/>
    </location>
</feature>
<evidence type="ECO:0000256" key="3">
    <source>
        <dbReference type="RuleBase" id="RU004508"/>
    </source>
</evidence>
<dbReference type="AlphaFoldDB" id="A0A1G1YI49"/>
<evidence type="ECO:0000313" key="7">
    <source>
        <dbReference type="Proteomes" id="UP000177376"/>
    </source>
</evidence>
<dbReference type="Pfam" id="PF22725">
    <property type="entry name" value="GFO_IDH_MocA_C3"/>
    <property type="match status" value="1"/>
</dbReference>
<dbReference type="Proteomes" id="UP000177376">
    <property type="component" value="Unassembled WGS sequence"/>
</dbReference>
<keyword evidence="1 3" id="KW-0663">Pyridoxal phosphate</keyword>
<evidence type="ECO:0008006" key="8">
    <source>
        <dbReference type="Google" id="ProtNLM"/>
    </source>
</evidence>
<evidence type="ECO:0000256" key="1">
    <source>
        <dbReference type="ARBA" id="ARBA00022898"/>
    </source>
</evidence>
<proteinExistence type="inferred from homology"/>
<dbReference type="GO" id="GO:0008483">
    <property type="term" value="F:transaminase activity"/>
    <property type="evidence" value="ECO:0007669"/>
    <property type="project" value="TreeGrafter"/>
</dbReference>
<sequence length="724" mass="81376">MVPFVDLKTQYQTLKTEIDLAITGVLEKTNFILGEPVAKFEENFAAFSDSKYCVGVSSGTDALYLALKALNIGPGDEVIIPANTFVATAIAVSQTGATPILADVDPQTFNLDLDKLEAKITPKAKVIIPVHLYGRAVEMDRLMALANRYNLPVVEDACQAHGATYQNKRVGSWGIIGCFSFYPGKNLGAYGDGGAIVTSNQELYEKIKMLRNYGSVKKYYHEIIGYNNRLDTIQAAVLDVKLKCLNEWNQKRFNNAKLYNQKLSGISDIILPEIPESFGLQQHVFHLYVIRARKRDELLKYLNDNGVQAGIHYPIPIYSLGAYADLNLNKDDYPVTEQLAKEIISLPMFAELTEEQIDTVANLIKKFYQAEPINYNFNPTDKKEIINFGLIGYGYWGPNFARDLNEAQNANLKYCADLSDNNLNKIKQKYPQVITTNNYQAILNDPTIDAIVVATPTKTHYQIVKDALLAKKHVFVEKPMCYKIEEAEELVTLAQTNRVKLMVGHIFLFNPAVNYIKKIIDDGEIGKLRHLHFQRRNLGPIRQDINVMWDLAPHDISMALHFIGKMPISVVAIGETFLQNGQRSMHDVVSVSLKFPDNIMANMIFSWIDPIKIRDLTIVGDQKMILFDDVHQSEKVKIFNKNVNVLENTRDVTFGEYQININTGGITIPSISPKEPLKEEISHFIDCIINNKTPITDGENGLAVVKVLALIQKSLDNNSVNIPI</sequence>
<dbReference type="CDD" id="cd00616">
    <property type="entry name" value="AHBA_syn"/>
    <property type="match status" value="1"/>
</dbReference>
<dbReference type="InterPro" id="IPR055170">
    <property type="entry name" value="GFO_IDH_MocA-like_dom"/>
</dbReference>
<dbReference type="Gene3D" id="3.30.360.10">
    <property type="entry name" value="Dihydrodipicolinate Reductase, domain 2"/>
    <property type="match status" value="1"/>
</dbReference>
<dbReference type="InterPro" id="IPR015421">
    <property type="entry name" value="PyrdxlP-dep_Trfase_major"/>
</dbReference>
<comment type="caution">
    <text evidence="6">The sequence shown here is derived from an EMBL/GenBank/DDBJ whole genome shotgun (WGS) entry which is preliminary data.</text>
</comment>
<evidence type="ECO:0000256" key="2">
    <source>
        <dbReference type="ARBA" id="ARBA00037999"/>
    </source>
</evidence>
<dbReference type="SUPFAM" id="SSF51735">
    <property type="entry name" value="NAD(P)-binding Rossmann-fold domains"/>
    <property type="match status" value="1"/>
</dbReference>
<dbReference type="InterPro" id="IPR000683">
    <property type="entry name" value="Gfo/Idh/MocA-like_OxRdtase_N"/>
</dbReference>